<dbReference type="RefSeq" id="WP_306412463.1">
    <property type="nucleotide sequence ID" value="NZ_JANFPI010000006.1"/>
</dbReference>
<evidence type="ECO:0000313" key="2">
    <source>
        <dbReference type="EMBL" id="MCX8998963.1"/>
    </source>
</evidence>
<dbReference type="EMBL" id="JANFPI010000006">
    <property type="protein sequence ID" value="MCX8998963.1"/>
    <property type="molecule type" value="Genomic_DNA"/>
</dbReference>
<accession>A0AAE3SWP3</accession>
<comment type="caution">
    <text evidence="2">The sequence shown here is derived from an EMBL/GenBank/DDBJ whole genome shotgun (WGS) entry which is preliminary data.</text>
</comment>
<keyword evidence="1" id="KW-0812">Transmembrane</keyword>
<name>A0AAE3SWP3_9HYPH</name>
<organism evidence="2 3">
    <name type="scientific">Ectorhizobium quercum</name>
    <dbReference type="NCBI Taxonomy" id="2965071"/>
    <lineage>
        <taxon>Bacteria</taxon>
        <taxon>Pseudomonadati</taxon>
        <taxon>Pseudomonadota</taxon>
        <taxon>Alphaproteobacteria</taxon>
        <taxon>Hyphomicrobiales</taxon>
        <taxon>Rhizobiaceae</taxon>
        <taxon>Ectorhizobium</taxon>
    </lineage>
</organism>
<proteinExistence type="predicted"/>
<dbReference type="AlphaFoldDB" id="A0AAE3SWP3"/>
<keyword evidence="3" id="KW-1185">Reference proteome</keyword>
<keyword evidence="1" id="KW-0472">Membrane</keyword>
<sequence>MKSKSGLYVIVGILIAAVVGLGIYVYREETKPEGIEMQIGPDGVRIEQN</sequence>
<gene>
    <name evidence="2" type="ORF">NOF55_17800</name>
</gene>
<protein>
    <submittedName>
        <fullName evidence="2">Uncharacterized protein</fullName>
    </submittedName>
</protein>
<dbReference type="Proteomes" id="UP001208771">
    <property type="component" value="Unassembled WGS sequence"/>
</dbReference>
<reference evidence="2" key="1">
    <citation type="submission" date="2022-07" db="EMBL/GenBank/DDBJ databases">
        <title>Ectorhizobium quercum gen.nov., sp. nov.</title>
        <authorList>
            <person name="Ma T."/>
            <person name="Li Y."/>
        </authorList>
    </citation>
    <scope>NUCLEOTIDE SEQUENCE</scope>
    <source>
        <strain evidence="2">BDR2-2</strain>
    </source>
</reference>
<feature type="transmembrane region" description="Helical" evidence="1">
    <location>
        <begin position="6"/>
        <end position="26"/>
    </location>
</feature>
<keyword evidence="1" id="KW-1133">Transmembrane helix</keyword>
<evidence type="ECO:0000256" key="1">
    <source>
        <dbReference type="SAM" id="Phobius"/>
    </source>
</evidence>
<evidence type="ECO:0000313" key="3">
    <source>
        <dbReference type="Proteomes" id="UP001208771"/>
    </source>
</evidence>